<sequence length="148" mass="16216">MRALLQRVSRAAVNVAGVDVGRIDHGLLVLLGLDKHDNRDVADRMIDKLLAYRLFADAEGRLNRNVADVAGGVLLVSQFTLSADTRKGLRPSFSSAMPPARARELYDYTLDALHRRYSPVESGQFGADMQVALINDGPVTFLLEVHGD</sequence>
<proteinExistence type="inferred from homology"/>
<dbReference type="RefSeq" id="WP_279250037.1">
    <property type="nucleotide sequence ID" value="NZ_SHNO01000001.1"/>
</dbReference>
<comment type="subcellular location">
    <subcellularLocation>
        <location evidence="2">Cytoplasm</location>
    </subcellularLocation>
</comment>
<name>A0ABT3T7U4_9GAMM</name>
<gene>
    <name evidence="2" type="primary">dtd</name>
    <name evidence="3" type="ORF">EYC82_13320</name>
</gene>
<keyword evidence="2" id="KW-0963">Cytoplasm</keyword>
<dbReference type="GO" id="GO:0051499">
    <property type="term" value="F:D-aminoacyl-tRNA deacylase activity"/>
    <property type="evidence" value="ECO:0007669"/>
    <property type="project" value="UniProtKB-EC"/>
</dbReference>
<dbReference type="NCBIfam" id="TIGR00256">
    <property type="entry name" value="D-aminoacyl-tRNA deacylase"/>
    <property type="match status" value="1"/>
</dbReference>
<dbReference type="Pfam" id="PF02580">
    <property type="entry name" value="Tyr_Deacylase"/>
    <property type="match status" value="1"/>
</dbReference>
<dbReference type="PANTHER" id="PTHR10472:SF5">
    <property type="entry name" value="D-AMINOACYL-TRNA DEACYLASE 1"/>
    <property type="match status" value="1"/>
</dbReference>
<dbReference type="EC" id="3.1.1.-" evidence="2"/>
<comment type="similarity">
    <text evidence="1 2">Belongs to the DTD family.</text>
</comment>
<dbReference type="HAMAP" id="MF_00518">
    <property type="entry name" value="Deacylase_Dtd"/>
    <property type="match status" value="1"/>
</dbReference>
<comment type="function">
    <text evidence="2">An aminoacyl-tRNA editing enzyme that deacylates mischarged D-aminoacyl-tRNAs. Also deacylates mischarged glycyl-tRNA(Ala), protecting cells against glycine mischarging by AlaRS. Acts via tRNA-based rather than protein-based catalysis; rejects L-amino acids rather than detecting D-amino acids in the active site. By recycling D-aminoacyl-tRNA to D-amino acids and free tRNA molecules, this enzyme counteracts the toxicity associated with the formation of D-aminoacyl-tRNA entities in vivo and helps enforce protein L-homochirality.</text>
</comment>
<comment type="subunit">
    <text evidence="2">Homodimer.</text>
</comment>
<feature type="short sequence motif" description="Gly-cisPro motif, important for rejection of L-amino acids" evidence="2">
    <location>
        <begin position="137"/>
        <end position="138"/>
    </location>
</feature>
<evidence type="ECO:0000256" key="2">
    <source>
        <dbReference type="HAMAP-Rule" id="MF_00518"/>
    </source>
</evidence>
<keyword evidence="2" id="KW-0694">RNA-binding</keyword>
<dbReference type="PANTHER" id="PTHR10472">
    <property type="entry name" value="D-TYROSYL-TRNA TYR DEACYLASE"/>
    <property type="match status" value="1"/>
</dbReference>
<dbReference type="Proteomes" id="UP001143304">
    <property type="component" value="Unassembled WGS sequence"/>
</dbReference>
<dbReference type="EC" id="3.1.1.96" evidence="2"/>
<dbReference type="Gene3D" id="3.50.80.10">
    <property type="entry name" value="D-tyrosyl-tRNA(Tyr) deacylase"/>
    <property type="match status" value="1"/>
</dbReference>
<dbReference type="InterPro" id="IPR023509">
    <property type="entry name" value="DTD-like_sf"/>
</dbReference>
<evidence type="ECO:0000256" key="1">
    <source>
        <dbReference type="ARBA" id="ARBA00009673"/>
    </source>
</evidence>
<comment type="caution">
    <text evidence="3">The sequence shown here is derived from an EMBL/GenBank/DDBJ whole genome shotgun (WGS) entry which is preliminary data.</text>
</comment>
<organism evidence="3 4">
    <name type="scientific">Candidatus Marimicrobium litorale</name>
    <dbReference type="NCBI Taxonomy" id="2518991"/>
    <lineage>
        <taxon>Bacteria</taxon>
        <taxon>Pseudomonadati</taxon>
        <taxon>Pseudomonadota</taxon>
        <taxon>Gammaproteobacteria</taxon>
        <taxon>Cellvibrionales</taxon>
        <taxon>Halieaceae</taxon>
        <taxon>Marimicrobium</taxon>
    </lineage>
</organism>
<comment type="catalytic activity">
    <reaction evidence="2">
        <text>a D-aminoacyl-tRNA + H2O = a tRNA + a D-alpha-amino acid + H(+)</text>
        <dbReference type="Rhea" id="RHEA:13953"/>
        <dbReference type="Rhea" id="RHEA-COMP:10123"/>
        <dbReference type="Rhea" id="RHEA-COMP:10124"/>
        <dbReference type="ChEBI" id="CHEBI:15377"/>
        <dbReference type="ChEBI" id="CHEBI:15378"/>
        <dbReference type="ChEBI" id="CHEBI:59871"/>
        <dbReference type="ChEBI" id="CHEBI:78442"/>
        <dbReference type="ChEBI" id="CHEBI:79333"/>
        <dbReference type="EC" id="3.1.1.96"/>
    </reaction>
</comment>
<protein>
    <recommendedName>
        <fullName evidence="2">D-aminoacyl-tRNA deacylase</fullName>
        <shortName evidence="2">DTD</shortName>
        <ecNumber evidence="2">3.1.1.96</ecNumber>
    </recommendedName>
    <alternativeName>
        <fullName evidence="2">Gly-tRNA(Ala) deacylase</fullName>
        <ecNumber evidence="2">3.1.1.-</ecNumber>
    </alternativeName>
</protein>
<accession>A0ABT3T7U4</accession>
<comment type="domain">
    <text evidence="2">A Gly-cisPro motif from one monomer fits into the active site of the other monomer to allow specific chiral rejection of L-amino acids.</text>
</comment>
<dbReference type="InterPro" id="IPR003732">
    <property type="entry name" value="Daa-tRNA_deacyls_DTD"/>
</dbReference>
<evidence type="ECO:0000313" key="4">
    <source>
        <dbReference type="Proteomes" id="UP001143304"/>
    </source>
</evidence>
<comment type="catalytic activity">
    <reaction evidence="2">
        <text>glycyl-tRNA(Ala) + H2O = tRNA(Ala) + glycine + H(+)</text>
        <dbReference type="Rhea" id="RHEA:53744"/>
        <dbReference type="Rhea" id="RHEA-COMP:9657"/>
        <dbReference type="Rhea" id="RHEA-COMP:13640"/>
        <dbReference type="ChEBI" id="CHEBI:15377"/>
        <dbReference type="ChEBI" id="CHEBI:15378"/>
        <dbReference type="ChEBI" id="CHEBI:57305"/>
        <dbReference type="ChEBI" id="CHEBI:78442"/>
        <dbReference type="ChEBI" id="CHEBI:78522"/>
    </reaction>
</comment>
<dbReference type="EMBL" id="SHNO01000001">
    <property type="protein sequence ID" value="MCX2978341.1"/>
    <property type="molecule type" value="Genomic_DNA"/>
</dbReference>
<dbReference type="SUPFAM" id="SSF69500">
    <property type="entry name" value="DTD-like"/>
    <property type="match status" value="1"/>
</dbReference>
<keyword evidence="2 3" id="KW-0378">Hydrolase</keyword>
<reference evidence="3" key="1">
    <citation type="submission" date="2019-02" db="EMBL/GenBank/DDBJ databases">
        <authorList>
            <person name="Li S.-H."/>
        </authorList>
    </citation>
    <scope>NUCLEOTIDE SEQUENCE</scope>
    <source>
        <strain evidence="3">IMCC11814</strain>
    </source>
</reference>
<keyword evidence="2" id="KW-0820">tRNA-binding</keyword>
<evidence type="ECO:0000313" key="3">
    <source>
        <dbReference type="EMBL" id="MCX2978341.1"/>
    </source>
</evidence>
<keyword evidence="4" id="KW-1185">Reference proteome</keyword>